<reference evidence="1 2" key="1">
    <citation type="submission" date="2020-04" db="EMBL/GenBank/DDBJ databases">
        <title>Flammeovirga sp. SR4, a novel species isolated from seawater.</title>
        <authorList>
            <person name="Wang X."/>
        </authorList>
    </citation>
    <scope>NUCLEOTIDE SEQUENCE [LARGE SCALE GENOMIC DNA]</scope>
    <source>
        <strain evidence="1 2">ATCC 23126</strain>
    </source>
</reference>
<protein>
    <submittedName>
        <fullName evidence="1">Uncharacterized protein</fullName>
    </submittedName>
</protein>
<comment type="caution">
    <text evidence="1">The sequence shown here is derived from an EMBL/GenBank/DDBJ whole genome shotgun (WGS) entry which is preliminary data.</text>
</comment>
<dbReference type="RefSeq" id="WP_169654845.1">
    <property type="nucleotide sequence ID" value="NZ_JABANE010000005.1"/>
</dbReference>
<dbReference type="AlphaFoldDB" id="A0A7X9NZQ5"/>
<dbReference type="EMBL" id="JABANE010000005">
    <property type="protein sequence ID" value="NME66911.1"/>
    <property type="molecule type" value="Genomic_DNA"/>
</dbReference>
<evidence type="ECO:0000313" key="2">
    <source>
        <dbReference type="Proteomes" id="UP000576082"/>
    </source>
</evidence>
<sequence>MHIQKLFSRAGLLALSVPMFFTSCGPELNELEIPPLEGYKIGIPLINGDSEIGFRDLLSEEDLKDLQTDPVTGDLFFTFEDSFDIASSDDLAQAFGSVDEDDFYSVTFSDPLNGVELPVVQDYSFGFVTDQSNCSGQYACISLSNGLKDDIVVSYLRFDRGGLEVEFRANAGDIMSLTLTGVESENGTTINESMLVQNTGINRIVLDLENVALDLNNSIPVLTISLKDQNDSPTGRITGVQLTPTNSADRIRLRFGSALTAEIDVPREEIDTDYLSDIFPEEAQINFKSPTVEFTFNNPTGAGITIDLGQNGGIYGENSSGERSPLEFNVDSADAIAGASSCSQVITVLPATSFDEQKVTNVFACETADLLNIRPVKIAYAGQARYNLAAGEEVLFSKGAEVKAYFMAKIPLYLGFTNMAYESGSTTDFDFNSEIQAITSAVLRSKVTNGLPIEGSLKLTTKTSENGAATSEIYIDGGNSSNKLIKAASTSTDGIVTGPSENYLETDLTEDQVRAILNAGYVDISFELAADADPSTTTPEPVQITADQKMRFEMGILLEGTIDLETE</sequence>
<organism evidence="1 2">
    <name type="scientific">Flammeovirga aprica JL-4</name>
    <dbReference type="NCBI Taxonomy" id="694437"/>
    <lineage>
        <taxon>Bacteria</taxon>
        <taxon>Pseudomonadati</taxon>
        <taxon>Bacteroidota</taxon>
        <taxon>Cytophagia</taxon>
        <taxon>Cytophagales</taxon>
        <taxon>Flammeovirgaceae</taxon>
        <taxon>Flammeovirga</taxon>
    </lineage>
</organism>
<evidence type="ECO:0000313" key="1">
    <source>
        <dbReference type="EMBL" id="NME66911.1"/>
    </source>
</evidence>
<accession>A0A7X9NZQ5</accession>
<dbReference type="Proteomes" id="UP000576082">
    <property type="component" value="Unassembled WGS sequence"/>
</dbReference>
<gene>
    <name evidence="1" type="ORF">HHU12_02935</name>
</gene>
<dbReference type="PROSITE" id="PS51257">
    <property type="entry name" value="PROKAR_LIPOPROTEIN"/>
    <property type="match status" value="1"/>
</dbReference>
<name>A0A7X9NZQ5_9BACT</name>
<proteinExistence type="predicted"/>
<keyword evidence="2" id="KW-1185">Reference proteome</keyword>